<sequence>MSDHAAPTREVPAGPGVVPPFPAPPTEGRSVRLWAGLGIGALVALLCCGGGTVAAVGLVASSQAAIQERLDANVGDYFDAVRDERWGEAYGLLCDEAQDAESPAEFAARVAEDAPIRSYEVGSIPLTAEELMVPVEVVRADGTTATLDVRLDQDPSTGDFLVCGVEG</sequence>
<organism evidence="3 4">
    <name type="scientific">Spirilliplanes yamanashiensis</name>
    <dbReference type="NCBI Taxonomy" id="42233"/>
    <lineage>
        <taxon>Bacteria</taxon>
        <taxon>Bacillati</taxon>
        <taxon>Actinomycetota</taxon>
        <taxon>Actinomycetes</taxon>
        <taxon>Micromonosporales</taxon>
        <taxon>Micromonosporaceae</taxon>
        <taxon>Spirilliplanes</taxon>
    </lineage>
</organism>
<comment type="caution">
    <text evidence="3">The sequence shown here is derived from an EMBL/GenBank/DDBJ whole genome shotgun (WGS) entry which is preliminary data.</text>
</comment>
<keyword evidence="4" id="KW-1185">Reference proteome</keyword>
<proteinExistence type="predicted"/>
<gene>
    <name evidence="3" type="ORF">Sya03_54260</name>
</gene>
<dbReference type="EMBL" id="BOOY01000038">
    <property type="protein sequence ID" value="GIJ06074.1"/>
    <property type="molecule type" value="Genomic_DNA"/>
</dbReference>
<protein>
    <submittedName>
        <fullName evidence="3">Uncharacterized protein</fullName>
    </submittedName>
</protein>
<keyword evidence="2" id="KW-0812">Transmembrane</keyword>
<feature type="transmembrane region" description="Helical" evidence="2">
    <location>
        <begin position="33"/>
        <end position="60"/>
    </location>
</feature>
<reference evidence="3" key="1">
    <citation type="submission" date="2021-01" db="EMBL/GenBank/DDBJ databases">
        <title>Whole genome shotgun sequence of Spirilliplanes yamanashiensis NBRC 15828.</title>
        <authorList>
            <person name="Komaki H."/>
            <person name="Tamura T."/>
        </authorList>
    </citation>
    <scope>NUCLEOTIDE SEQUENCE</scope>
    <source>
        <strain evidence="3">NBRC 15828</strain>
    </source>
</reference>
<keyword evidence="2" id="KW-0472">Membrane</keyword>
<evidence type="ECO:0000313" key="3">
    <source>
        <dbReference type="EMBL" id="GIJ06074.1"/>
    </source>
</evidence>
<dbReference type="RefSeq" id="WP_203941264.1">
    <property type="nucleotide sequence ID" value="NZ_BAAAGJ010000014.1"/>
</dbReference>
<keyword evidence="2" id="KW-1133">Transmembrane helix</keyword>
<dbReference type="Proteomes" id="UP000652013">
    <property type="component" value="Unassembled WGS sequence"/>
</dbReference>
<dbReference type="AlphaFoldDB" id="A0A8J4DMC3"/>
<evidence type="ECO:0000256" key="2">
    <source>
        <dbReference type="SAM" id="Phobius"/>
    </source>
</evidence>
<evidence type="ECO:0000256" key="1">
    <source>
        <dbReference type="SAM" id="MobiDB-lite"/>
    </source>
</evidence>
<accession>A0A8J4DMC3</accession>
<feature type="region of interest" description="Disordered" evidence="1">
    <location>
        <begin position="1"/>
        <end position="22"/>
    </location>
</feature>
<evidence type="ECO:0000313" key="4">
    <source>
        <dbReference type="Proteomes" id="UP000652013"/>
    </source>
</evidence>
<name>A0A8J4DMC3_9ACTN</name>